<proteinExistence type="predicted"/>
<gene>
    <name evidence="1" type="ORF">PZH42_31795</name>
</gene>
<accession>A0AAX5NP38</accession>
<comment type="caution">
    <text evidence="1">The sequence shown here is derived from an EMBL/GenBank/DDBJ whole genome shotgun (WGS) entry which is preliminary data.</text>
</comment>
<protein>
    <submittedName>
        <fullName evidence="1">Cupin fold metalloprotein, WbuC family</fullName>
    </submittedName>
</protein>
<reference evidence="1" key="1">
    <citation type="submission" date="2023-03" db="EMBL/GenBank/DDBJ databases">
        <title>DFI Biobank Strains.</title>
        <authorList>
            <person name="Mostad J."/>
            <person name="Paddock L."/>
            <person name="Medina S."/>
            <person name="Waligurski E."/>
            <person name="Barat B."/>
            <person name="Smith R."/>
            <person name="Burgo V."/>
            <person name="Metcalfe C."/>
            <person name="Woodson C."/>
            <person name="Sundararajan A."/>
            <person name="Ramaswamy R."/>
            <person name="Lin H."/>
            <person name="Pamer E.G."/>
        </authorList>
    </citation>
    <scope>NUCLEOTIDE SEQUENCE</scope>
    <source>
        <strain evidence="1">DFI.9.5</strain>
    </source>
</reference>
<dbReference type="AlphaFoldDB" id="A0AAX5NP38"/>
<organism evidence="1 2">
    <name type="scientific">Bacteroides cellulosilyticus</name>
    <dbReference type="NCBI Taxonomy" id="246787"/>
    <lineage>
        <taxon>Bacteria</taxon>
        <taxon>Pseudomonadati</taxon>
        <taxon>Bacteroidota</taxon>
        <taxon>Bacteroidia</taxon>
        <taxon>Bacteroidales</taxon>
        <taxon>Bacteroidaceae</taxon>
        <taxon>Bacteroides</taxon>
    </lineage>
</organism>
<name>A0AAX5NP38_9BACE</name>
<sequence>MLKLISEELLDSVSHVARERSRLRMNYNFH</sequence>
<feature type="non-terminal residue" evidence="1">
    <location>
        <position position="30"/>
    </location>
</feature>
<dbReference type="Proteomes" id="UP001221924">
    <property type="component" value="Unassembled WGS sequence"/>
</dbReference>
<evidence type="ECO:0000313" key="1">
    <source>
        <dbReference type="EMBL" id="MDE8698465.1"/>
    </source>
</evidence>
<evidence type="ECO:0000313" key="2">
    <source>
        <dbReference type="Proteomes" id="UP001221924"/>
    </source>
</evidence>
<dbReference type="EMBL" id="JARFID010001260">
    <property type="protein sequence ID" value="MDE8698465.1"/>
    <property type="molecule type" value="Genomic_DNA"/>
</dbReference>